<dbReference type="GO" id="GO:0005829">
    <property type="term" value="C:cytosol"/>
    <property type="evidence" value="ECO:0007669"/>
    <property type="project" value="TreeGrafter"/>
</dbReference>
<evidence type="ECO:0000256" key="5">
    <source>
        <dbReference type="ARBA" id="ARBA00022598"/>
    </source>
</evidence>
<dbReference type="Gene3D" id="3.90.190.20">
    <property type="entry name" value="Mur ligase, C-terminal domain"/>
    <property type="match status" value="1"/>
</dbReference>
<dbReference type="SUPFAM" id="SSF53623">
    <property type="entry name" value="MurD-like peptide ligases, catalytic domain"/>
    <property type="match status" value="1"/>
</dbReference>
<evidence type="ECO:0000256" key="6">
    <source>
        <dbReference type="ARBA" id="ARBA00022723"/>
    </source>
</evidence>
<sequence length="460" mass="51550">MNSHELLRRYRKPFPSKASFQTSSNVPNASSLKGSAPIDGMKPWLSGLGHDTGDIDRLNVIHVAGTKGKGSTCAYVASFLREHARNNNINLKVGLYTSPSLWPRNRIWIDSRPLPEDLLVKRILEVERGLAFDLGSSYHLKSPGFLQMMAIVSFHTFIEEGVDVVICEAHHGGEFDATNFIDHPAITAITKIGMDHVENLGGSIKNIAWHKGGIFKKDVLGLSVSQAPEAEMELADRAREKGGRLKFIKYPECTLSHFINGETFDSIPVEQRENCALATQITHEFLRLRGQSLTEQDIRAGIEVYSWPGRFDIIDCVGCTWYLDGAHNETSMEIAATWYERVVNTDSVRTLMFANFSPPRTRDWARILEVLGNSLTSGVQRVIFVQQIEYDVHFTVTDERLGNYVKLWRQKWPSTSIYTVFNVGDGISLVKSFGTSAHVLVTGSLYLVEAALEMLKGQRF</sequence>
<dbReference type="STRING" id="109264.A0A1F8A0Y9"/>
<dbReference type="GO" id="GO:0004326">
    <property type="term" value="F:tetrahydrofolylpolyglutamate synthase activity"/>
    <property type="evidence" value="ECO:0007669"/>
    <property type="project" value="UniProtKB-EC"/>
</dbReference>
<evidence type="ECO:0000256" key="9">
    <source>
        <dbReference type="ARBA" id="ARBA00022842"/>
    </source>
</evidence>
<proteinExistence type="inferred from homology"/>
<accession>A0A1F8A0Y9</accession>
<keyword evidence="8" id="KW-0067">ATP-binding</keyword>
<evidence type="ECO:0000256" key="8">
    <source>
        <dbReference type="ARBA" id="ARBA00022840"/>
    </source>
</evidence>
<dbReference type="NCBIfam" id="TIGR01499">
    <property type="entry name" value="folC"/>
    <property type="match status" value="1"/>
</dbReference>
<dbReference type="RefSeq" id="XP_022388806.1">
    <property type="nucleotide sequence ID" value="XM_022533783.1"/>
</dbReference>
<dbReference type="InterPro" id="IPR001645">
    <property type="entry name" value="Folylpolyglutamate_synth"/>
</dbReference>
<organism evidence="13 14">
    <name type="scientific">Aspergillus bombycis</name>
    <dbReference type="NCBI Taxonomy" id="109264"/>
    <lineage>
        <taxon>Eukaryota</taxon>
        <taxon>Fungi</taxon>
        <taxon>Dikarya</taxon>
        <taxon>Ascomycota</taxon>
        <taxon>Pezizomycotina</taxon>
        <taxon>Eurotiomycetes</taxon>
        <taxon>Eurotiomycetidae</taxon>
        <taxon>Eurotiales</taxon>
        <taxon>Aspergillaceae</taxon>
        <taxon>Aspergillus</taxon>
    </lineage>
</organism>
<keyword evidence="5" id="KW-0436">Ligase</keyword>
<comment type="caution">
    <text evidence="13">The sequence shown here is derived from an EMBL/GenBank/DDBJ whole genome shotgun (WGS) entry which is preliminary data.</text>
</comment>
<evidence type="ECO:0000256" key="1">
    <source>
        <dbReference type="ARBA" id="ARBA00005150"/>
    </source>
</evidence>
<evidence type="ECO:0000256" key="10">
    <source>
        <dbReference type="ARBA" id="ARBA00030592"/>
    </source>
</evidence>
<dbReference type="AlphaFoldDB" id="A0A1F8A0Y9"/>
<comment type="similarity">
    <text evidence="2">Belongs to the folylpolyglutamate synthase family.</text>
</comment>
<evidence type="ECO:0000313" key="13">
    <source>
        <dbReference type="EMBL" id="OGM45089.1"/>
    </source>
</evidence>
<keyword evidence="6" id="KW-0479">Metal-binding</keyword>
<dbReference type="EMBL" id="LYCR01000046">
    <property type="protein sequence ID" value="OGM45089.1"/>
    <property type="molecule type" value="Genomic_DNA"/>
</dbReference>
<comment type="pathway">
    <text evidence="1">Cofactor biosynthesis; tetrahydrofolylpolyglutamate biosynthesis.</text>
</comment>
<protein>
    <recommendedName>
        <fullName evidence="3">tetrahydrofolate synthase</fullName>
        <ecNumber evidence="3">6.3.2.17</ecNumber>
    </recommendedName>
    <alternativeName>
        <fullName evidence="11">Folylpoly-gamma-glutamate synthetase</fullName>
    </alternativeName>
    <alternativeName>
        <fullName evidence="10">Tetrahydrofolylpolyglutamate synthase</fullName>
    </alternativeName>
</protein>
<evidence type="ECO:0000256" key="12">
    <source>
        <dbReference type="ARBA" id="ARBA00047493"/>
    </source>
</evidence>
<evidence type="ECO:0000256" key="7">
    <source>
        <dbReference type="ARBA" id="ARBA00022741"/>
    </source>
</evidence>
<keyword evidence="4" id="KW-0554">One-carbon metabolism</keyword>
<dbReference type="InterPro" id="IPR036615">
    <property type="entry name" value="Mur_ligase_C_dom_sf"/>
</dbReference>
<dbReference type="GO" id="GO:0006730">
    <property type="term" value="P:one-carbon metabolic process"/>
    <property type="evidence" value="ECO:0007669"/>
    <property type="project" value="UniProtKB-KW"/>
</dbReference>
<keyword evidence="9" id="KW-0460">Magnesium</keyword>
<comment type="catalytic activity">
    <reaction evidence="12">
        <text>(6S)-5,6,7,8-tetrahydrofolyl-(gamma-L-Glu)(n) + L-glutamate + ATP = (6S)-5,6,7,8-tetrahydrofolyl-(gamma-L-Glu)(n+1) + ADP + phosphate + H(+)</text>
        <dbReference type="Rhea" id="RHEA:10580"/>
        <dbReference type="Rhea" id="RHEA-COMP:14738"/>
        <dbReference type="Rhea" id="RHEA-COMP:14740"/>
        <dbReference type="ChEBI" id="CHEBI:15378"/>
        <dbReference type="ChEBI" id="CHEBI:29985"/>
        <dbReference type="ChEBI" id="CHEBI:30616"/>
        <dbReference type="ChEBI" id="CHEBI:43474"/>
        <dbReference type="ChEBI" id="CHEBI:141005"/>
        <dbReference type="ChEBI" id="CHEBI:456216"/>
        <dbReference type="EC" id="6.3.2.17"/>
    </reaction>
</comment>
<reference evidence="13 14" key="1">
    <citation type="journal article" date="2016" name="Genome Biol. Evol.">
        <title>Draft genome sequence of an aflatoxigenic Aspergillus species, A. bombycis.</title>
        <authorList>
            <person name="Moore G.G."/>
            <person name="Mack B.M."/>
            <person name="Beltz S.B."/>
            <person name="Gilbert M.K."/>
        </authorList>
    </citation>
    <scope>NUCLEOTIDE SEQUENCE [LARGE SCALE GENOMIC DNA]</scope>
    <source>
        <strain evidence="14">NRRL 26010</strain>
    </source>
</reference>
<evidence type="ECO:0000256" key="11">
    <source>
        <dbReference type="ARBA" id="ARBA00030876"/>
    </source>
</evidence>
<evidence type="ECO:0000256" key="2">
    <source>
        <dbReference type="ARBA" id="ARBA00008276"/>
    </source>
</evidence>
<dbReference type="PANTHER" id="PTHR11136">
    <property type="entry name" value="FOLYLPOLYGLUTAMATE SYNTHASE-RELATED"/>
    <property type="match status" value="1"/>
</dbReference>
<evidence type="ECO:0000313" key="14">
    <source>
        <dbReference type="Proteomes" id="UP000179179"/>
    </source>
</evidence>
<dbReference type="EC" id="6.3.2.17" evidence="3"/>
<evidence type="ECO:0000256" key="4">
    <source>
        <dbReference type="ARBA" id="ARBA00022563"/>
    </source>
</evidence>
<dbReference type="OrthoDB" id="5212574at2759"/>
<dbReference type="PANTHER" id="PTHR11136:SF5">
    <property type="entry name" value="FOLYLPOLYGLUTAMATE SYNTHASE, MITOCHONDRIAL"/>
    <property type="match status" value="1"/>
</dbReference>
<dbReference type="GO" id="GO:0046872">
    <property type="term" value="F:metal ion binding"/>
    <property type="evidence" value="ECO:0007669"/>
    <property type="project" value="UniProtKB-KW"/>
</dbReference>
<dbReference type="Proteomes" id="UP000179179">
    <property type="component" value="Unassembled WGS sequence"/>
</dbReference>
<dbReference type="SUPFAM" id="SSF53244">
    <property type="entry name" value="MurD-like peptide ligases, peptide-binding domain"/>
    <property type="match status" value="1"/>
</dbReference>
<gene>
    <name evidence="13" type="ORF">ABOM_006654</name>
</gene>
<keyword evidence="14" id="KW-1185">Reference proteome</keyword>
<dbReference type="InterPro" id="IPR036565">
    <property type="entry name" value="Mur-like_cat_sf"/>
</dbReference>
<keyword evidence="7" id="KW-0547">Nucleotide-binding</keyword>
<dbReference type="GO" id="GO:0005524">
    <property type="term" value="F:ATP binding"/>
    <property type="evidence" value="ECO:0007669"/>
    <property type="project" value="UniProtKB-KW"/>
</dbReference>
<dbReference type="UniPathway" id="UPA00850"/>
<evidence type="ECO:0000256" key="3">
    <source>
        <dbReference type="ARBA" id="ARBA00013025"/>
    </source>
</evidence>
<dbReference type="Gene3D" id="3.40.1190.10">
    <property type="entry name" value="Mur-like, catalytic domain"/>
    <property type="match status" value="1"/>
</dbReference>
<name>A0A1F8A0Y9_9EURO</name>
<dbReference type="GO" id="GO:0005739">
    <property type="term" value="C:mitochondrion"/>
    <property type="evidence" value="ECO:0007669"/>
    <property type="project" value="TreeGrafter"/>
</dbReference>
<dbReference type="GeneID" id="34450044"/>